<sequence length="139" mass="16004">MVVYYTRKYSSLLERCGLRRNFMALEVHRDVGVLVFLNTNEHYPIDAIIRVEWHSNLKVTFTLLVDPNQPNRIESVRFEKASELCDCLEHLDIESKRNAKGQVISGVFTNTMVPKSEAFATVLLSSMKSLKKKASWIVQ</sequence>
<gene>
    <name evidence="1" type="ORF">THRCLA_20716</name>
</gene>
<reference evidence="1 2" key="1">
    <citation type="journal article" date="2014" name="Genome Biol. Evol.">
        <title>The secreted proteins of Achlya hypogyna and Thraustotheca clavata identify the ancestral oomycete secretome and reveal gene acquisitions by horizontal gene transfer.</title>
        <authorList>
            <person name="Misner I."/>
            <person name="Blouin N."/>
            <person name="Leonard G."/>
            <person name="Richards T.A."/>
            <person name="Lane C.E."/>
        </authorList>
    </citation>
    <scope>NUCLEOTIDE SEQUENCE [LARGE SCALE GENOMIC DNA]</scope>
    <source>
        <strain evidence="1 2">ATCC 34112</strain>
    </source>
</reference>
<dbReference type="EMBL" id="JNBS01000503">
    <property type="protein sequence ID" value="OQS05114.1"/>
    <property type="molecule type" value="Genomic_DNA"/>
</dbReference>
<organism evidence="1 2">
    <name type="scientific">Thraustotheca clavata</name>
    <dbReference type="NCBI Taxonomy" id="74557"/>
    <lineage>
        <taxon>Eukaryota</taxon>
        <taxon>Sar</taxon>
        <taxon>Stramenopiles</taxon>
        <taxon>Oomycota</taxon>
        <taxon>Saprolegniomycetes</taxon>
        <taxon>Saprolegniales</taxon>
        <taxon>Achlyaceae</taxon>
        <taxon>Thraustotheca</taxon>
    </lineage>
</organism>
<dbReference type="OrthoDB" id="59655at2759"/>
<evidence type="ECO:0000313" key="1">
    <source>
        <dbReference type="EMBL" id="OQS05114.1"/>
    </source>
</evidence>
<comment type="caution">
    <text evidence="1">The sequence shown here is derived from an EMBL/GenBank/DDBJ whole genome shotgun (WGS) entry which is preliminary data.</text>
</comment>
<accession>A0A1W0A4A9</accession>
<dbReference type="AlphaFoldDB" id="A0A1W0A4A9"/>
<proteinExistence type="predicted"/>
<name>A0A1W0A4A9_9STRA</name>
<protein>
    <submittedName>
        <fullName evidence="1">Uncharacterized protein</fullName>
    </submittedName>
</protein>
<keyword evidence="2" id="KW-1185">Reference proteome</keyword>
<evidence type="ECO:0000313" key="2">
    <source>
        <dbReference type="Proteomes" id="UP000243217"/>
    </source>
</evidence>
<dbReference type="Proteomes" id="UP000243217">
    <property type="component" value="Unassembled WGS sequence"/>
</dbReference>